<organism evidence="1 2">
    <name type="scientific">Aliiglaciecola litoralis</name>
    <dbReference type="NCBI Taxonomy" id="582857"/>
    <lineage>
        <taxon>Bacteria</taxon>
        <taxon>Pseudomonadati</taxon>
        <taxon>Pseudomonadota</taxon>
        <taxon>Gammaproteobacteria</taxon>
        <taxon>Alteromonadales</taxon>
        <taxon>Alteromonadaceae</taxon>
        <taxon>Aliiglaciecola</taxon>
    </lineage>
</organism>
<proteinExistence type="predicted"/>
<protein>
    <submittedName>
        <fullName evidence="1">Uncharacterized protein</fullName>
    </submittedName>
</protein>
<dbReference type="RefSeq" id="WP_343856671.1">
    <property type="nucleotide sequence ID" value="NZ_BAAAFD010000002.1"/>
</dbReference>
<sequence>MSITLIVTQSYDENFNETGEEIHEDEWDEFVESQDNLRFNSEPIVLKNPATGETIEMSAPEGATEVLVNGSWYPFLSFGNGELRMQYLPDFENSDNSVRKAIVGVAGYFAALITTDAGDEVLAW</sequence>
<name>A0ABP3WSJ0_9ALTE</name>
<dbReference type="EMBL" id="BAAAFD010000002">
    <property type="protein sequence ID" value="GAA0853822.1"/>
    <property type="molecule type" value="Genomic_DNA"/>
</dbReference>
<evidence type="ECO:0000313" key="2">
    <source>
        <dbReference type="Proteomes" id="UP001500359"/>
    </source>
</evidence>
<comment type="caution">
    <text evidence="1">The sequence shown here is derived from an EMBL/GenBank/DDBJ whole genome shotgun (WGS) entry which is preliminary data.</text>
</comment>
<reference evidence="2" key="1">
    <citation type="journal article" date="2019" name="Int. J. Syst. Evol. Microbiol.">
        <title>The Global Catalogue of Microorganisms (GCM) 10K type strain sequencing project: providing services to taxonomists for standard genome sequencing and annotation.</title>
        <authorList>
            <consortium name="The Broad Institute Genomics Platform"/>
            <consortium name="The Broad Institute Genome Sequencing Center for Infectious Disease"/>
            <person name="Wu L."/>
            <person name="Ma J."/>
        </authorList>
    </citation>
    <scope>NUCLEOTIDE SEQUENCE [LARGE SCALE GENOMIC DNA]</scope>
    <source>
        <strain evidence="2">JCM 15896</strain>
    </source>
</reference>
<evidence type="ECO:0000313" key="1">
    <source>
        <dbReference type="EMBL" id="GAA0853822.1"/>
    </source>
</evidence>
<gene>
    <name evidence="1" type="ORF">GCM10009114_07540</name>
</gene>
<keyword evidence="2" id="KW-1185">Reference proteome</keyword>
<accession>A0ABP3WSJ0</accession>
<dbReference type="Proteomes" id="UP001500359">
    <property type="component" value="Unassembled WGS sequence"/>
</dbReference>